<comment type="similarity">
    <text evidence="10">Belongs to the RING-type zinc finger family. ATL subfamily.</text>
</comment>
<evidence type="ECO:0000256" key="9">
    <source>
        <dbReference type="ARBA" id="ARBA00023136"/>
    </source>
</evidence>
<dbReference type="Pfam" id="PF13639">
    <property type="entry name" value="zf-RING_2"/>
    <property type="match status" value="1"/>
</dbReference>
<reference evidence="14" key="1">
    <citation type="submission" date="2019-07" db="EMBL/GenBank/DDBJ databases">
        <authorList>
            <person name="Dittberner H."/>
        </authorList>
    </citation>
    <scope>NUCLEOTIDE SEQUENCE [LARGE SCALE GENOMIC DNA]</scope>
</reference>
<dbReference type="AlphaFoldDB" id="A0A565C3W6"/>
<dbReference type="Proteomes" id="UP000489600">
    <property type="component" value="Unassembled WGS sequence"/>
</dbReference>
<organism evidence="14 15">
    <name type="scientific">Arabis nemorensis</name>
    <dbReference type="NCBI Taxonomy" id="586526"/>
    <lineage>
        <taxon>Eukaryota</taxon>
        <taxon>Viridiplantae</taxon>
        <taxon>Streptophyta</taxon>
        <taxon>Embryophyta</taxon>
        <taxon>Tracheophyta</taxon>
        <taxon>Spermatophyta</taxon>
        <taxon>Magnoliopsida</taxon>
        <taxon>eudicotyledons</taxon>
        <taxon>Gunneridae</taxon>
        <taxon>Pentapetalae</taxon>
        <taxon>rosids</taxon>
        <taxon>malvids</taxon>
        <taxon>Brassicales</taxon>
        <taxon>Brassicaceae</taxon>
        <taxon>Arabideae</taxon>
        <taxon>Arabis</taxon>
    </lineage>
</organism>
<dbReference type="InterPro" id="IPR013083">
    <property type="entry name" value="Znf_RING/FYVE/PHD"/>
</dbReference>
<evidence type="ECO:0000256" key="11">
    <source>
        <dbReference type="PROSITE-ProRule" id="PRU00175"/>
    </source>
</evidence>
<evidence type="ECO:0000256" key="6">
    <source>
        <dbReference type="ARBA" id="ARBA00022771"/>
    </source>
</evidence>
<feature type="transmembrane region" description="Helical" evidence="12">
    <location>
        <begin position="30"/>
        <end position="55"/>
    </location>
</feature>
<dbReference type="PROSITE" id="PS50089">
    <property type="entry name" value="ZF_RING_2"/>
    <property type="match status" value="1"/>
</dbReference>
<accession>A0A565C3W6</accession>
<keyword evidence="4 12" id="KW-0812">Transmembrane</keyword>
<dbReference type="Gene3D" id="3.30.40.10">
    <property type="entry name" value="Zinc/RING finger domain, C3HC4 (zinc finger)"/>
    <property type="match status" value="1"/>
</dbReference>
<keyword evidence="15" id="KW-1185">Reference proteome</keyword>
<keyword evidence="6 11" id="KW-0863">Zinc-finger</keyword>
<evidence type="ECO:0000256" key="4">
    <source>
        <dbReference type="ARBA" id="ARBA00022692"/>
    </source>
</evidence>
<dbReference type="OrthoDB" id="8062037at2759"/>
<name>A0A565C3W6_9BRAS</name>
<protein>
    <recommendedName>
        <fullName evidence="3">RING-type E3 ubiquitin transferase</fullName>
        <ecNumber evidence="3">2.3.2.27</ecNumber>
    </recommendedName>
</protein>
<dbReference type="InterPro" id="IPR001841">
    <property type="entry name" value="Znf_RING"/>
</dbReference>
<comment type="catalytic activity">
    <reaction evidence="1">
        <text>S-ubiquitinyl-[E2 ubiquitin-conjugating enzyme]-L-cysteine + [acceptor protein]-L-lysine = [E2 ubiquitin-conjugating enzyme]-L-cysteine + N(6)-ubiquitinyl-[acceptor protein]-L-lysine.</text>
        <dbReference type="EC" id="2.3.2.27"/>
    </reaction>
</comment>
<dbReference type="GO" id="GO:0061630">
    <property type="term" value="F:ubiquitin protein ligase activity"/>
    <property type="evidence" value="ECO:0007669"/>
    <property type="project" value="UniProtKB-EC"/>
</dbReference>
<sequence>MRLDVHSPFLAPSPPPTAVADTGGGKMVPVVFMALLLPCVGVCLLFLIYLLLLWCSTRRRMERLRSAEQVKSVKGKGLSKSELEKLPKLTGEELAVVGRTTECPVCLEEIESGQPARLVPGCNHGFHQLCADTWLSDHTVCPVCRTELAPKLPPQCSEDHSPC</sequence>
<keyword evidence="9 12" id="KW-0472">Membrane</keyword>
<proteinExistence type="inferred from homology"/>
<evidence type="ECO:0000256" key="12">
    <source>
        <dbReference type="SAM" id="Phobius"/>
    </source>
</evidence>
<feature type="domain" description="RING-type" evidence="13">
    <location>
        <begin position="103"/>
        <end position="145"/>
    </location>
</feature>
<evidence type="ECO:0000256" key="7">
    <source>
        <dbReference type="ARBA" id="ARBA00022833"/>
    </source>
</evidence>
<keyword evidence="5" id="KW-0479">Metal-binding</keyword>
<evidence type="ECO:0000259" key="13">
    <source>
        <dbReference type="PROSITE" id="PS50089"/>
    </source>
</evidence>
<dbReference type="SMART" id="SM00184">
    <property type="entry name" value="RING"/>
    <property type="match status" value="1"/>
</dbReference>
<evidence type="ECO:0000256" key="10">
    <source>
        <dbReference type="ARBA" id="ARBA00024209"/>
    </source>
</evidence>
<keyword evidence="8 12" id="KW-1133">Transmembrane helix</keyword>
<dbReference type="SUPFAM" id="SSF57850">
    <property type="entry name" value="RING/U-box"/>
    <property type="match status" value="1"/>
</dbReference>
<comment type="caution">
    <text evidence="14">The sequence shown here is derived from an EMBL/GenBank/DDBJ whole genome shotgun (WGS) entry which is preliminary data.</text>
</comment>
<dbReference type="PANTHER" id="PTHR46539:SF2">
    <property type="entry name" value="RING-H2 FINGER PROTEIN ATL43"/>
    <property type="match status" value="1"/>
</dbReference>
<evidence type="ECO:0000256" key="1">
    <source>
        <dbReference type="ARBA" id="ARBA00000900"/>
    </source>
</evidence>
<dbReference type="PANTHER" id="PTHR46539">
    <property type="entry name" value="E3 UBIQUITIN-PROTEIN LIGASE ATL42"/>
    <property type="match status" value="1"/>
</dbReference>
<comment type="subcellular location">
    <subcellularLocation>
        <location evidence="2">Membrane</location>
    </subcellularLocation>
</comment>
<keyword evidence="7" id="KW-0862">Zinc</keyword>
<evidence type="ECO:0000313" key="15">
    <source>
        <dbReference type="Proteomes" id="UP000489600"/>
    </source>
</evidence>
<evidence type="ECO:0000256" key="2">
    <source>
        <dbReference type="ARBA" id="ARBA00004370"/>
    </source>
</evidence>
<dbReference type="GO" id="GO:0008270">
    <property type="term" value="F:zinc ion binding"/>
    <property type="evidence" value="ECO:0007669"/>
    <property type="project" value="UniProtKB-KW"/>
</dbReference>
<evidence type="ECO:0000256" key="5">
    <source>
        <dbReference type="ARBA" id="ARBA00022723"/>
    </source>
</evidence>
<evidence type="ECO:0000256" key="8">
    <source>
        <dbReference type="ARBA" id="ARBA00022989"/>
    </source>
</evidence>
<dbReference type="EC" id="2.3.2.27" evidence="3"/>
<gene>
    <name evidence="14" type="ORF">ANE_LOCUS18763</name>
</gene>
<evidence type="ECO:0000256" key="3">
    <source>
        <dbReference type="ARBA" id="ARBA00012483"/>
    </source>
</evidence>
<dbReference type="GO" id="GO:0016020">
    <property type="term" value="C:membrane"/>
    <property type="evidence" value="ECO:0007669"/>
    <property type="project" value="UniProtKB-SubCell"/>
</dbReference>
<evidence type="ECO:0000313" key="14">
    <source>
        <dbReference type="EMBL" id="VVB08319.1"/>
    </source>
</evidence>
<dbReference type="EMBL" id="CABITT030000006">
    <property type="protein sequence ID" value="VVB08319.1"/>
    <property type="molecule type" value="Genomic_DNA"/>
</dbReference>